<gene>
    <name evidence="1" type="ORF">M404DRAFT_774189</name>
</gene>
<dbReference type="AlphaFoldDB" id="A0A0C3N9L0"/>
<protein>
    <submittedName>
        <fullName evidence="1">Uncharacterized protein</fullName>
    </submittedName>
</protein>
<dbReference type="InParanoid" id="A0A0C3N9L0"/>
<name>A0A0C3N9L0_PISTI</name>
<evidence type="ECO:0000313" key="1">
    <source>
        <dbReference type="EMBL" id="KIN92660.1"/>
    </source>
</evidence>
<keyword evidence="2" id="KW-1185">Reference proteome</keyword>
<dbReference type="HOGENOM" id="CLU_2980097_0_0_1"/>
<reference evidence="1 2" key="1">
    <citation type="submission" date="2014-04" db="EMBL/GenBank/DDBJ databases">
        <authorList>
            <consortium name="DOE Joint Genome Institute"/>
            <person name="Kuo A."/>
            <person name="Kohler A."/>
            <person name="Costa M.D."/>
            <person name="Nagy L.G."/>
            <person name="Floudas D."/>
            <person name="Copeland A."/>
            <person name="Barry K.W."/>
            <person name="Cichocki N."/>
            <person name="Veneault-Fourrey C."/>
            <person name="LaButti K."/>
            <person name="Lindquist E.A."/>
            <person name="Lipzen A."/>
            <person name="Lundell T."/>
            <person name="Morin E."/>
            <person name="Murat C."/>
            <person name="Sun H."/>
            <person name="Tunlid A."/>
            <person name="Henrissat B."/>
            <person name="Grigoriev I.V."/>
            <person name="Hibbett D.S."/>
            <person name="Martin F."/>
            <person name="Nordberg H.P."/>
            <person name="Cantor M.N."/>
            <person name="Hua S.X."/>
        </authorList>
    </citation>
    <scope>NUCLEOTIDE SEQUENCE [LARGE SCALE GENOMIC DNA]</scope>
    <source>
        <strain evidence="1 2">Marx 270</strain>
    </source>
</reference>
<reference evidence="2" key="2">
    <citation type="submission" date="2015-01" db="EMBL/GenBank/DDBJ databases">
        <title>Evolutionary Origins and Diversification of the Mycorrhizal Mutualists.</title>
        <authorList>
            <consortium name="DOE Joint Genome Institute"/>
            <consortium name="Mycorrhizal Genomics Consortium"/>
            <person name="Kohler A."/>
            <person name="Kuo A."/>
            <person name="Nagy L.G."/>
            <person name="Floudas D."/>
            <person name="Copeland A."/>
            <person name="Barry K.W."/>
            <person name="Cichocki N."/>
            <person name="Veneault-Fourrey C."/>
            <person name="LaButti K."/>
            <person name="Lindquist E.A."/>
            <person name="Lipzen A."/>
            <person name="Lundell T."/>
            <person name="Morin E."/>
            <person name="Murat C."/>
            <person name="Riley R."/>
            <person name="Ohm R."/>
            <person name="Sun H."/>
            <person name="Tunlid A."/>
            <person name="Henrissat B."/>
            <person name="Grigoriev I.V."/>
            <person name="Hibbett D.S."/>
            <person name="Martin F."/>
        </authorList>
    </citation>
    <scope>NUCLEOTIDE SEQUENCE [LARGE SCALE GENOMIC DNA]</scope>
    <source>
        <strain evidence="2">Marx 270</strain>
    </source>
</reference>
<proteinExistence type="predicted"/>
<dbReference type="EMBL" id="KN832508">
    <property type="protein sequence ID" value="KIN92660.1"/>
    <property type="molecule type" value="Genomic_DNA"/>
</dbReference>
<accession>A0A0C3N9L0</accession>
<sequence>MDAVTVVLTAVDDKDPPWSFMELLLVFKRNGAAVHQLSFLDSGEMGGRITEELRRAGG</sequence>
<evidence type="ECO:0000313" key="2">
    <source>
        <dbReference type="Proteomes" id="UP000054217"/>
    </source>
</evidence>
<organism evidence="1 2">
    <name type="scientific">Pisolithus tinctorius Marx 270</name>
    <dbReference type="NCBI Taxonomy" id="870435"/>
    <lineage>
        <taxon>Eukaryota</taxon>
        <taxon>Fungi</taxon>
        <taxon>Dikarya</taxon>
        <taxon>Basidiomycota</taxon>
        <taxon>Agaricomycotina</taxon>
        <taxon>Agaricomycetes</taxon>
        <taxon>Agaricomycetidae</taxon>
        <taxon>Boletales</taxon>
        <taxon>Sclerodermatineae</taxon>
        <taxon>Pisolithaceae</taxon>
        <taxon>Pisolithus</taxon>
    </lineage>
</organism>
<dbReference type="Proteomes" id="UP000054217">
    <property type="component" value="Unassembled WGS sequence"/>
</dbReference>